<feature type="binding site" evidence="7">
    <location>
        <position position="59"/>
    </location>
    <ligand>
        <name>substrate</name>
    </ligand>
</feature>
<evidence type="ECO:0000256" key="3">
    <source>
        <dbReference type="ARBA" id="ARBA00022432"/>
    </source>
</evidence>
<dbReference type="InterPro" id="IPR029033">
    <property type="entry name" value="His_PPase_superfam"/>
</dbReference>
<dbReference type="AlphaFoldDB" id="A0A841RF48"/>
<feature type="active site" description="Tele-phosphohistidine intermediate" evidence="6">
    <location>
        <position position="9"/>
    </location>
</feature>
<feature type="active site" description="Proton donor/acceptor" evidence="6">
    <location>
        <position position="83"/>
    </location>
</feature>
<dbReference type="InterPro" id="IPR013078">
    <property type="entry name" value="His_Pase_superF_clade-1"/>
</dbReference>
<keyword evidence="3" id="KW-0312">Gluconeogenesis</keyword>
<dbReference type="EMBL" id="JACHGJ010000005">
    <property type="protein sequence ID" value="MBB6480982.1"/>
    <property type="molecule type" value="Genomic_DNA"/>
</dbReference>
<dbReference type="CDD" id="cd07067">
    <property type="entry name" value="HP_PGM_like"/>
    <property type="match status" value="1"/>
</dbReference>
<dbReference type="RefSeq" id="WP_184747234.1">
    <property type="nucleotide sequence ID" value="NZ_JACHGJ010000005.1"/>
</dbReference>
<evidence type="ECO:0000256" key="4">
    <source>
        <dbReference type="ARBA" id="ARBA00023152"/>
    </source>
</evidence>
<dbReference type="GO" id="GO:0006094">
    <property type="term" value="P:gluconeogenesis"/>
    <property type="evidence" value="ECO:0007669"/>
    <property type="project" value="UniProtKB-KW"/>
</dbReference>
<keyword evidence="9" id="KW-1185">Reference proteome</keyword>
<keyword evidence="4" id="KW-0324">Glycolysis</keyword>
<comment type="caution">
    <text evidence="8">The sequence shown here is derived from an EMBL/GenBank/DDBJ whole genome shotgun (WGS) entry which is preliminary data.</text>
</comment>
<proteinExistence type="inferred from homology"/>
<comment type="similarity">
    <text evidence="1">Belongs to the phosphoglycerate mutase family. BPG-dependent PGAM subfamily.</text>
</comment>
<dbReference type="InterPro" id="IPR001345">
    <property type="entry name" value="PG/BPGM_mutase_AS"/>
</dbReference>
<evidence type="ECO:0000313" key="9">
    <source>
        <dbReference type="Proteomes" id="UP000587760"/>
    </source>
</evidence>
<keyword evidence="5" id="KW-0413">Isomerase</keyword>
<evidence type="ECO:0000256" key="1">
    <source>
        <dbReference type="ARBA" id="ARBA00006717"/>
    </source>
</evidence>
<evidence type="ECO:0000256" key="5">
    <source>
        <dbReference type="ARBA" id="ARBA00023235"/>
    </source>
</evidence>
<dbReference type="PANTHER" id="PTHR11931">
    <property type="entry name" value="PHOSPHOGLYCERATE MUTASE"/>
    <property type="match status" value="1"/>
</dbReference>
<dbReference type="EC" id="5.4.2.11" evidence="2"/>
<gene>
    <name evidence="8" type="ORF">HNR50_002655</name>
</gene>
<dbReference type="InterPro" id="IPR005952">
    <property type="entry name" value="Phosphogly_mut1"/>
</dbReference>
<evidence type="ECO:0000313" key="8">
    <source>
        <dbReference type="EMBL" id="MBB6480982.1"/>
    </source>
</evidence>
<protein>
    <recommendedName>
        <fullName evidence="2">phosphoglycerate mutase (2,3-diphosphoglycerate-dependent)</fullName>
        <ecNumber evidence="2">5.4.2.11</ecNumber>
    </recommendedName>
</protein>
<dbReference type="GO" id="GO:0006096">
    <property type="term" value="P:glycolytic process"/>
    <property type="evidence" value="ECO:0007669"/>
    <property type="project" value="UniProtKB-KW"/>
</dbReference>
<dbReference type="GO" id="GO:0004619">
    <property type="term" value="F:phosphoglycerate mutase activity"/>
    <property type="evidence" value="ECO:0007669"/>
    <property type="project" value="UniProtKB-EC"/>
</dbReference>
<dbReference type="PROSITE" id="PS00175">
    <property type="entry name" value="PG_MUTASE"/>
    <property type="match status" value="1"/>
</dbReference>
<accession>A0A841RF48</accession>
<evidence type="ECO:0000256" key="2">
    <source>
        <dbReference type="ARBA" id="ARBA00012028"/>
    </source>
</evidence>
<dbReference type="Pfam" id="PF00300">
    <property type="entry name" value="His_Phos_1"/>
    <property type="match status" value="1"/>
</dbReference>
<name>A0A841RF48_9SPIO</name>
<dbReference type="SMART" id="SM00855">
    <property type="entry name" value="PGAM"/>
    <property type="match status" value="1"/>
</dbReference>
<dbReference type="Gene3D" id="3.40.50.1240">
    <property type="entry name" value="Phosphoglycerate mutase-like"/>
    <property type="match status" value="1"/>
</dbReference>
<reference evidence="8 9" key="1">
    <citation type="submission" date="2020-08" db="EMBL/GenBank/DDBJ databases">
        <title>Genomic Encyclopedia of Type Strains, Phase IV (KMG-IV): sequencing the most valuable type-strain genomes for metagenomic binning, comparative biology and taxonomic classification.</title>
        <authorList>
            <person name="Goeker M."/>
        </authorList>
    </citation>
    <scope>NUCLEOTIDE SEQUENCE [LARGE SCALE GENOMIC DNA]</scope>
    <source>
        <strain evidence="8 9">DSM 2461</strain>
    </source>
</reference>
<evidence type="ECO:0000256" key="6">
    <source>
        <dbReference type="PIRSR" id="PIRSR613078-1"/>
    </source>
</evidence>
<evidence type="ECO:0000256" key="7">
    <source>
        <dbReference type="PIRSR" id="PIRSR613078-2"/>
    </source>
</evidence>
<sequence length="207" mass="23724">MKKLLLIRHGESEANRNRILASRLPYPLTDAGRNDARLIAEELKSRTTPDRIISSPLVRALETAKEFAAVFNLPVSEDERIAEQDLGIYSGMNYDEVKREEHYEPDPLKRWDWVPAGGGESYSMIADRLLSFFRELEGDEKDETLLIVTHAVAFRIIRAILKNTLPLYEAPFPNNGEIWRVDFKRIGDCHNIDSIFLGDSRSFVHNP</sequence>
<dbReference type="SUPFAM" id="SSF53254">
    <property type="entry name" value="Phosphoglycerate mutase-like"/>
    <property type="match status" value="1"/>
</dbReference>
<organism evidence="8 9">
    <name type="scientific">Spirochaeta isovalerica</name>
    <dbReference type="NCBI Taxonomy" id="150"/>
    <lineage>
        <taxon>Bacteria</taxon>
        <taxon>Pseudomonadati</taxon>
        <taxon>Spirochaetota</taxon>
        <taxon>Spirochaetia</taxon>
        <taxon>Spirochaetales</taxon>
        <taxon>Spirochaetaceae</taxon>
        <taxon>Spirochaeta</taxon>
    </lineage>
</organism>
<dbReference type="Proteomes" id="UP000587760">
    <property type="component" value="Unassembled WGS sequence"/>
</dbReference>
<feature type="binding site" evidence="7">
    <location>
        <begin position="8"/>
        <end position="15"/>
    </location>
    <ligand>
        <name>substrate</name>
    </ligand>
</feature>